<dbReference type="PANTHER" id="PTHR33653:SF1">
    <property type="entry name" value="RIBONUCLEASE VAPC2"/>
    <property type="match status" value="1"/>
</dbReference>
<evidence type="ECO:0000256" key="3">
    <source>
        <dbReference type="ARBA" id="ARBA00022722"/>
    </source>
</evidence>
<dbReference type="SUPFAM" id="SSF88723">
    <property type="entry name" value="PIN domain-like"/>
    <property type="match status" value="1"/>
</dbReference>
<dbReference type="InterPro" id="IPR002716">
    <property type="entry name" value="PIN_dom"/>
</dbReference>
<comment type="cofactor">
    <cofactor evidence="1 8">
        <name>Mg(2+)</name>
        <dbReference type="ChEBI" id="CHEBI:18420"/>
    </cofactor>
</comment>
<keyword evidence="2 8" id="KW-1277">Toxin-antitoxin system</keyword>
<gene>
    <name evidence="8" type="primary">vapC</name>
    <name evidence="10" type="ORF">ACFPZ3_11580</name>
</gene>
<dbReference type="InterPro" id="IPR029060">
    <property type="entry name" value="PIN-like_dom_sf"/>
</dbReference>
<evidence type="ECO:0000256" key="7">
    <source>
        <dbReference type="ARBA" id="ARBA00038093"/>
    </source>
</evidence>
<feature type="domain" description="PIN" evidence="9">
    <location>
        <begin position="5"/>
        <end position="128"/>
    </location>
</feature>
<evidence type="ECO:0000256" key="6">
    <source>
        <dbReference type="ARBA" id="ARBA00022842"/>
    </source>
</evidence>
<dbReference type="RefSeq" id="WP_379514019.1">
    <property type="nucleotide sequence ID" value="NZ_JBHSPA010000015.1"/>
</dbReference>
<dbReference type="InterPro" id="IPR050556">
    <property type="entry name" value="Type_II_TA_system_RNase"/>
</dbReference>
<evidence type="ECO:0000313" key="11">
    <source>
        <dbReference type="Proteomes" id="UP001596058"/>
    </source>
</evidence>
<dbReference type="InterPro" id="IPR022907">
    <property type="entry name" value="VapC_family"/>
</dbReference>
<keyword evidence="5 8" id="KW-0378">Hydrolase</keyword>
<keyword evidence="6 8" id="KW-0460">Magnesium</keyword>
<keyword evidence="3 8" id="KW-0540">Nuclease</keyword>
<protein>
    <recommendedName>
        <fullName evidence="8">Ribonuclease VapC</fullName>
        <shortName evidence="8">RNase VapC</shortName>
        <ecNumber evidence="8">3.1.-.-</ecNumber>
    </recommendedName>
    <alternativeName>
        <fullName evidence="8">Toxin VapC</fullName>
    </alternativeName>
</protein>
<feature type="binding site" evidence="8">
    <location>
        <position position="103"/>
    </location>
    <ligand>
        <name>Mg(2+)</name>
        <dbReference type="ChEBI" id="CHEBI:18420"/>
    </ligand>
</feature>
<dbReference type="Pfam" id="PF01850">
    <property type="entry name" value="PIN"/>
    <property type="match status" value="1"/>
</dbReference>
<keyword evidence="4 8" id="KW-0479">Metal-binding</keyword>
<evidence type="ECO:0000259" key="9">
    <source>
        <dbReference type="Pfam" id="PF01850"/>
    </source>
</evidence>
<dbReference type="Proteomes" id="UP001596058">
    <property type="component" value="Unassembled WGS sequence"/>
</dbReference>
<evidence type="ECO:0000256" key="2">
    <source>
        <dbReference type="ARBA" id="ARBA00022649"/>
    </source>
</evidence>
<dbReference type="Gene3D" id="3.40.50.1010">
    <property type="entry name" value="5'-nuclease"/>
    <property type="match status" value="1"/>
</dbReference>
<name>A0ABW1CHC6_9ACTN</name>
<proteinExistence type="inferred from homology"/>
<reference evidence="11" key="1">
    <citation type="journal article" date="2019" name="Int. J. Syst. Evol. Microbiol.">
        <title>The Global Catalogue of Microorganisms (GCM) 10K type strain sequencing project: providing services to taxonomists for standard genome sequencing and annotation.</title>
        <authorList>
            <consortium name="The Broad Institute Genomics Platform"/>
            <consortium name="The Broad Institute Genome Sequencing Center for Infectious Disease"/>
            <person name="Wu L."/>
            <person name="Ma J."/>
        </authorList>
    </citation>
    <scope>NUCLEOTIDE SEQUENCE [LARGE SCALE GENOMIC DNA]</scope>
    <source>
        <strain evidence="11">CCUG 53903</strain>
    </source>
</reference>
<evidence type="ECO:0000256" key="1">
    <source>
        <dbReference type="ARBA" id="ARBA00001946"/>
    </source>
</evidence>
<organism evidence="10 11">
    <name type="scientific">Nonomuraea insulae</name>
    <dbReference type="NCBI Taxonomy" id="1616787"/>
    <lineage>
        <taxon>Bacteria</taxon>
        <taxon>Bacillati</taxon>
        <taxon>Actinomycetota</taxon>
        <taxon>Actinomycetes</taxon>
        <taxon>Streptosporangiales</taxon>
        <taxon>Streptosporangiaceae</taxon>
        <taxon>Nonomuraea</taxon>
    </lineage>
</organism>
<dbReference type="HAMAP" id="MF_00265">
    <property type="entry name" value="VapC_Nob1"/>
    <property type="match status" value="1"/>
</dbReference>
<dbReference type="PANTHER" id="PTHR33653">
    <property type="entry name" value="RIBONUCLEASE VAPC2"/>
    <property type="match status" value="1"/>
</dbReference>
<dbReference type="EMBL" id="JBHSPA010000015">
    <property type="protein sequence ID" value="MFC5824489.1"/>
    <property type="molecule type" value="Genomic_DNA"/>
</dbReference>
<evidence type="ECO:0000313" key="10">
    <source>
        <dbReference type="EMBL" id="MFC5824489.1"/>
    </source>
</evidence>
<dbReference type="EC" id="3.1.-.-" evidence="8"/>
<accession>A0ABW1CHC6</accession>
<sequence length="141" mass="15748">MSVGYILDTNVISEVRKPRGNAQVKEWVSAAPGPTLYLSVMSVGEIRSGVEQRRKTDSQQALVLERWLARLLQSFQDRVIPITEEIAQEWGRMRCLRPLPTSDALIAATAKVHGWSVVTRNVKDFADTGVTVINPFDWPTG</sequence>
<keyword evidence="8" id="KW-0800">Toxin</keyword>
<feature type="binding site" evidence="8">
    <location>
        <position position="8"/>
    </location>
    <ligand>
        <name>Mg(2+)</name>
        <dbReference type="ChEBI" id="CHEBI:18420"/>
    </ligand>
</feature>
<evidence type="ECO:0000256" key="5">
    <source>
        <dbReference type="ARBA" id="ARBA00022801"/>
    </source>
</evidence>
<keyword evidence="11" id="KW-1185">Reference proteome</keyword>
<comment type="function">
    <text evidence="8">Toxic component of a toxin-antitoxin (TA) system. An RNase.</text>
</comment>
<comment type="caution">
    <text evidence="10">The sequence shown here is derived from an EMBL/GenBank/DDBJ whole genome shotgun (WGS) entry which is preliminary data.</text>
</comment>
<comment type="similarity">
    <text evidence="7 8">Belongs to the PINc/VapC protein family.</text>
</comment>
<evidence type="ECO:0000256" key="8">
    <source>
        <dbReference type="HAMAP-Rule" id="MF_00265"/>
    </source>
</evidence>
<evidence type="ECO:0000256" key="4">
    <source>
        <dbReference type="ARBA" id="ARBA00022723"/>
    </source>
</evidence>
<dbReference type="CDD" id="cd18746">
    <property type="entry name" value="PIN_VapC4-5_FitB-like"/>
    <property type="match status" value="1"/>
</dbReference>